<keyword evidence="12" id="KW-1185">Reference proteome</keyword>
<dbReference type="PROSITE" id="PS51885">
    <property type="entry name" value="NEPRILYSIN"/>
    <property type="match status" value="1"/>
</dbReference>
<dbReference type="Pfam" id="PF01431">
    <property type="entry name" value="Peptidase_M13"/>
    <property type="match status" value="1"/>
</dbReference>
<dbReference type="GO" id="GO:0005886">
    <property type="term" value="C:plasma membrane"/>
    <property type="evidence" value="ECO:0007669"/>
    <property type="project" value="UniProtKB-SubCell"/>
</dbReference>
<protein>
    <submittedName>
        <fullName evidence="13">Neprilysin-2-like</fullName>
    </submittedName>
</protein>
<dbReference type="Gene3D" id="1.10.1380.10">
    <property type="entry name" value="Neutral endopeptidase , domain2"/>
    <property type="match status" value="1"/>
</dbReference>
<dbReference type="InterPro" id="IPR042089">
    <property type="entry name" value="Peptidase_M13_dom_2"/>
</dbReference>
<dbReference type="InterPro" id="IPR024079">
    <property type="entry name" value="MetalloPept_cat_dom_sf"/>
</dbReference>
<dbReference type="InterPro" id="IPR008753">
    <property type="entry name" value="Peptidase_M13_N"/>
</dbReference>
<dbReference type="GeneID" id="117651731"/>
<dbReference type="PRINTS" id="PR00786">
    <property type="entry name" value="NEPRILYSIN"/>
</dbReference>
<dbReference type="Pfam" id="PF05649">
    <property type="entry name" value="Peptidase_M13_N"/>
    <property type="match status" value="1"/>
</dbReference>
<evidence type="ECO:0000256" key="3">
    <source>
        <dbReference type="ARBA" id="ARBA00007357"/>
    </source>
</evidence>
<dbReference type="Gene3D" id="3.40.390.10">
    <property type="entry name" value="Collagenase (Catalytic Domain)"/>
    <property type="match status" value="1"/>
</dbReference>
<evidence type="ECO:0000256" key="5">
    <source>
        <dbReference type="ARBA" id="ARBA00022723"/>
    </source>
</evidence>
<dbReference type="InterPro" id="IPR018497">
    <property type="entry name" value="Peptidase_M13_C"/>
</dbReference>
<evidence type="ECO:0000256" key="2">
    <source>
        <dbReference type="ARBA" id="ARBA00004401"/>
    </source>
</evidence>
<gene>
    <name evidence="13" type="primary">LOC117651731</name>
</gene>
<accession>A0A6P9A2A4</accession>
<organism evidence="13">
    <name type="scientific">Thrips palmi</name>
    <name type="common">Melon thrips</name>
    <dbReference type="NCBI Taxonomy" id="161013"/>
    <lineage>
        <taxon>Eukaryota</taxon>
        <taxon>Metazoa</taxon>
        <taxon>Ecdysozoa</taxon>
        <taxon>Arthropoda</taxon>
        <taxon>Hexapoda</taxon>
        <taxon>Insecta</taxon>
        <taxon>Pterygota</taxon>
        <taxon>Neoptera</taxon>
        <taxon>Paraneoptera</taxon>
        <taxon>Thysanoptera</taxon>
        <taxon>Terebrantia</taxon>
        <taxon>Thripoidea</taxon>
        <taxon>Thripidae</taxon>
        <taxon>Thrips</taxon>
    </lineage>
</organism>
<dbReference type="GO" id="GO:0016485">
    <property type="term" value="P:protein processing"/>
    <property type="evidence" value="ECO:0007669"/>
    <property type="project" value="TreeGrafter"/>
</dbReference>
<evidence type="ECO:0000256" key="9">
    <source>
        <dbReference type="SAM" id="SignalP"/>
    </source>
</evidence>
<feature type="signal peptide" evidence="9">
    <location>
        <begin position="1"/>
        <end position="28"/>
    </location>
</feature>
<dbReference type="RefSeq" id="XP_034251928.1">
    <property type="nucleotide sequence ID" value="XM_034396037.1"/>
</dbReference>
<comment type="similarity">
    <text evidence="3">Belongs to the peptidase M13 family.</text>
</comment>
<keyword evidence="6" id="KW-0378">Hydrolase</keyword>
<dbReference type="GO" id="GO:0046872">
    <property type="term" value="F:metal ion binding"/>
    <property type="evidence" value="ECO:0007669"/>
    <property type="project" value="UniProtKB-KW"/>
</dbReference>
<keyword evidence="9" id="KW-0732">Signal</keyword>
<evidence type="ECO:0000256" key="1">
    <source>
        <dbReference type="ARBA" id="ARBA00001947"/>
    </source>
</evidence>
<feature type="domain" description="Peptidase M13 C-terminal" evidence="10">
    <location>
        <begin position="524"/>
        <end position="739"/>
    </location>
</feature>
<feature type="domain" description="Peptidase M13 N-terminal" evidence="11">
    <location>
        <begin position="70"/>
        <end position="462"/>
    </location>
</feature>
<evidence type="ECO:0000313" key="13">
    <source>
        <dbReference type="RefSeq" id="XP_034251928.1"/>
    </source>
</evidence>
<dbReference type="AlphaFoldDB" id="A0A6P9A2A4"/>
<dbReference type="PANTHER" id="PTHR11733:SF224">
    <property type="entry name" value="NEPRILYSIN-2"/>
    <property type="match status" value="1"/>
</dbReference>
<dbReference type="InParanoid" id="A0A6P9A2A4"/>
<evidence type="ECO:0000259" key="10">
    <source>
        <dbReference type="Pfam" id="PF01431"/>
    </source>
</evidence>
<dbReference type="InterPro" id="IPR000718">
    <property type="entry name" value="Peptidase_M13"/>
</dbReference>
<keyword evidence="8" id="KW-0482">Metalloprotease</keyword>
<dbReference type="OrthoDB" id="6475849at2759"/>
<sequence>MVASMSWPRTACVGLLALLCVSLSPSSARPSSESAEATTVSSVQDEECLTEGCNRTVASLARAMNLSINPCDDFYQFACGRYVRDTPLPPNKGTVSVVSQLEDVLREQLRELLAEAPGPGEPAAFGKAKTLYQSCMNTTRLEELGVEPAKKILATLGVPSWPILESDAWDDSEFDWQNMSFKLMEMGLYDDFIFAYGVEIDINNTARHALKVEPPEFNLDLVGLDNVTRTMHVQEYLYELLETAKMLRPEVADLVNTNKLSLLQEETEKVATLEITLNLCTMSLEDRRNLTLGLTEMPLSRLQEIYPYVSWLNYTKHMLPPGANVTEDESVVVVDVVFMAALGKIMEATPKRVLANYLVWRVLENTVMDVLNEKARSIGVKRKMARWEECVKAVQIGMRMATSAMYVRRHSSEEARNKTVEMVQDISKEMHRLLDSVDWMDPKTRRAAMMKAEVMRYNVAYPQELLNDTLLDQFYEKLEVQPNDLLGNTLAVEKRRFDRSMAKYRTKVQKYHWSFISGIADIVNAFFLHSDNSLSIPAGLMQGAFFQKDRPQYMNYGGIGFAIGHEVSHAFDETGGLFDMNGLLANWWDVETKKLFDEKVRCIVDQYSSMKDPNINVTVNGILTQSENIADNAALKLAYRAYMRYTARHGTEPRTTVKVLDDDKPRTVTLKPRQMFWVSFASAWCSKETHKDLNLQLRTNSHLPGVHRVNGAVSNTEEFASDFKCPVGSPMNPVHKCQVW</sequence>
<keyword evidence="7" id="KW-0862">Zinc</keyword>
<dbReference type="GO" id="GO:0004222">
    <property type="term" value="F:metalloendopeptidase activity"/>
    <property type="evidence" value="ECO:0007669"/>
    <property type="project" value="InterPro"/>
</dbReference>
<dbReference type="CDD" id="cd08662">
    <property type="entry name" value="M13"/>
    <property type="match status" value="1"/>
</dbReference>
<evidence type="ECO:0000256" key="4">
    <source>
        <dbReference type="ARBA" id="ARBA00022670"/>
    </source>
</evidence>
<evidence type="ECO:0000313" key="12">
    <source>
        <dbReference type="Proteomes" id="UP000515158"/>
    </source>
</evidence>
<proteinExistence type="inferred from homology"/>
<keyword evidence="4" id="KW-0645">Protease</keyword>
<evidence type="ECO:0000259" key="11">
    <source>
        <dbReference type="Pfam" id="PF05649"/>
    </source>
</evidence>
<comment type="cofactor">
    <cofactor evidence="1">
        <name>Zn(2+)</name>
        <dbReference type="ChEBI" id="CHEBI:29105"/>
    </cofactor>
</comment>
<dbReference type="SUPFAM" id="SSF55486">
    <property type="entry name" value="Metalloproteases ('zincins'), catalytic domain"/>
    <property type="match status" value="1"/>
</dbReference>
<evidence type="ECO:0000256" key="6">
    <source>
        <dbReference type="ARBA" id="ARBA00022801"/>
    </source>
</evidence>
<dbReference type="Proteomes" id="UP000515158">
    <property type="component" value="Unplaced"/>
</dbReference>
<feature type="chain" id="PRO_5028012311" evidence="9">
    <location>
        <begin position="29"/>
        <end position="740"/>
    </location>
</feature>
<dbReference type="KEGG" id="tpal:117651731"/>
<evidence type="ECO:0000256" key="7">
    <source>
        <dbReference type="ARBA" id="ARBA00022833"/>
    </source>
</evidence>
<evidence type="ECO:0000256" key="8">
    <source>
        <dbReference type="ARBA" id="ARBA00023049"/>
    </source>
</evidence>
<reference evidence="13" key="1">
    <citation type="submission" date="2025-08" db="UniProtKB">
        <authorList>
            <consortium name="RefSeq"/>
        </authorList>
    </citation>
    <scope>IDENTIFICATION</scope>
    <source>
        <tissue evidence="13">Total insect</tissue>
    </source>
</reference>
<dbReference type="PANTHER" id="PTHR11733">
    <property type="entry name" value="ZINC METALLOPROTEASE FAMILY M13 NEPRILYSIN-RELATED"/>
    <property type="match status" value="1"/>
</dbReference>
<keyword evidence="5" id="KW-0479">Metal-binding</keyword>
<name>A0A6P9A2A4_THRPL</name>
<comment type="subcellular location">
    <subcellularLocation>
        <location evidence="2">Cell membrane</location>
        <topology evidence="2">Single-pass type II membrane protein</topology>
    </subcellularLocation>
</comment>